<feature type="domain" description="Deoxynucleoside kinase" evidence="2">
    <location>
        <begin position="49"/>
        <end position="244"/>
    </location>
</feature>
<dbReference type="InterPro" id="IPR027417">
    <property type="entry name" value="P-loop_NTPase"/>
</dbReference>
<dbReference type="EMBL" id="CAUEEQ010040693">
    <property type="protein sequence ID" value="CAJ0955772.1"/>
    <property type="molecule type" value="Genomic_DNA"/>
</dbReference>
<dbReference type="CDD" id="cd01673">
    <property type="entry name" value="dNK"/>
    <property type="match status" value="1"/>
</dbReference>
<dbReference type="InterPro" id="IPR031314">
    <property type="entry name" value="DNK_dom"/>
</dbReference>
<organism evidence="3 4">
    <name type="scientific">Ranitomeya imitator</name>
    <name type="common">mimic poison frog</name>
    <dbReference type="NCBI Taxonomy" id="111125"/>
    <lineage>
        <taxon>Eukaryota</taxon>
        <taxon>Metazoa</taxon>
        <taxon>Chordata</taxon>
        <taxon>Craniata</taxon>
        <taxon>Vertebrata</taxon>
        <taxon>Euteleostomi</taxon>
        <taxon>Amphibia</taxon>
        <taxon>Batrachia</taxon>
        <taxon>Anura</taxon>
        <taxon>Neobatrachia</taxon>
        <taxon>Hyloidea</taxon>
        <taxon>Dendrobatidae</taxon>
        <taxon>Dendrobatinae</taxon>
        <taxon>Ranitomeya</taxon>
    </lineage>
</organism>
<evidence type="ECO:0000313" key="3">
    <source>
        <dbReference type="EMBL" id="CAJ0955772.1"/>
    </source>
</evidence>
<gene>
    <name evidence="3" type="ORF">RIMI_LOCUS15245972</name>
</gene>
<reference evidence="3" key="1">
    <citation type="submission" date="2023-07" db="EMBL/GenBank/DDBJ databases">
        <authorList>
            <person name="Stuckert A."/>
        </authorList>
    </citation>
    <scope>NUCLEOTIDE SEQUENCE</scope>
</reference>
<name>A0ABN9M2K3_9NEOB</name>
<dbReference type="SUPFAM" id="SSF52540">
    <property type="entry name" value="P-loop containing nucleoside triphosphate hydrolases"/>
    <property type="match status" value="1"/>
</dbReference>
<evidence type="ECO:0000256" key="1">
    <source>
        <dbReference type="ARBA" id="ARBA00007420"/>
    </source>
</evidence>
<protein>
    <recommendedName>
        <fullName evidence="2">Deoxynucleoside kinase domain-containing protein</fullName>
    </recommendedName>
</protein>
<accession>A0ABN9M2K3</accession>
<comment type="similarity">
    <text evidence="1">Belongs to the DCK/DGK family.</text>
</comment>
<dbReference type="Proteomes" id="UP001176940">
    <property type="component" value="Unassembled WGS sequence"/>
</dbReference>
<sequence>MSLSAAARACCRLLTVIRCPPVGSSSIMSRLLHSDGQVNGLKNKGKSTICVEGNIASGKTSCLEYFSNTANLEVMTEPVAKWRDVQGHNPLGLMYTDPTRWGLTLQTYVQLTMLDVHTKPSLSPVKMMERSIHSAKYIFVENLYKSGKMPEVDYVVLTEWFNWITKNIDLSVDLIVYLRTSPETCYQRLKMRCREEESVIPLEYLSAIHGLYEEWLIDRSSFPVPAPVLVIDADKSMEEMIQHYEENRGKILAA</sequence>
<dbReference type="Gene3D" id="3.40.50.300">
    <property type="entry name" value="P-loop containing nucleotide triphosphate hydrolases"/>
    <property type="match status" value="1"/>
</dbReference>
<dbReference type="PANTHER" id="PTHR10513">
    <property type="entry name" value="DEOXYNUCLEOSIDE KINASE"/>
    <property type="match status" value="1"/>
</dbReference>
<comment type="caution">
    <text evidence="3">The sequence shown here is derived from an EMBL/GenBank/DDBJ whole genome shotgun (WGS) entry which is preliminary data.</text>
</comment>
<proteinExistence type="inferred from homology"/>
<evidence type="ECO:0000313" key="4">
    <source>
        <dbReference type="Proteomes" id="UP001176940"/>
    </source>
</evidence>
<dbReference type="Pfam" id="PF01712">
    <property type="entry name" value="dNK"/>
    <property type="match status" value="1"/>
</dbReference>
<keyword evidence="4" id="KW-1185">Reference proteome</keyword>
<dbReference type="InterPro" id="IPR002624">
    <property type="entry name" value="DCK/DGK"/>
</dbReference>
<dbReference type="PANTHER" id="PTHR10513:SF24">
    <property type="entry name" value="THYMIDINE KINASE 2, MITOCHONDRIAL"/>
    <property type="match status" value="1"/>
</dbReference>
<dbReference type="PIRSF" id="PIRSF000705">
    <property type="entry name" value="DNK"/>
    <property type="match status" value="1"/>
</dbReference>
<dbReference type="InterPro" id="IPR050566">
    <property type="entry name" value="Deoxyribonucleoside_kinase"/>
</dbReference>
<evidence type="ECO:0000259" key="2">
    <source>
        <dbReference type="Pfam" id="PF01712"/>
    </source>
</evidence>